<protein>
    <submittedName>
        <fullName evidence="1">Ribose 5-phosphate isomerase</fullName>
        <ecNumber evidence="1">5.3.1.6</ecNumber>
    </submittedName>
</protein>
<dbReference type="KEGG" id="hhw:NCTC503_02280"/>
<evidence type="ECO:0000313" key="2">
    <source>
        <dbReference type="Proteomes" id="UP000308489"/>
    </source>
</evidence>
<gene>
    <name evidence="1" type="ORF">NCTC503_02280</name>
</gene>
<dbReference type="Proteomes" id="UP000308489">
    <property type="component" value="Chromosome 1"/>
</dbReference>
<keyword evidence="2" id="KW-1185">Reference proteome</keyword>
<proteinExistence type="predicted"/>
<dbReference type="EC" id="5.3.1.6" evidence="1"/>
<organism evidence="1 2">
    <name type="scientific">Hathewaya histolytica</name>
    <name type="common">Clostridium histolyticum</name>
    <dbReference type="NCBI Taxonomy" id="1498"/>
    <lineage>
        <taxon>Bacteria</taxon>
        <taxon>Bacillati</taxon>
        <taxon>Bacillota</taxon>
        <taxon>Clostridia</taxon>
        <taxon>Eubacteriales</taxon>
        <taxon>Clostridiaceae</taxon>
        <taxon>Hathewaya</taxon>
    </lineage>
</organism>
<dbReference type="EMBL" id="LR590481">
    <property type="protein sequence ID" value="VTQ94209.1"/>
    <property type="molecule type" value="Genomic_DNA"/>
</dbReference>
<keyword evidence="1" id="KW-0413">Isomerase</keyword>
<reference evidence="1 2" key="1">
    <citation type="submission" date="2019-05" db="EMBL/GenBank/DDBJ databases">
        <authorList>
            <consortium name="Pathogen Informatics"/>
        </authorList>
    </citation>
    <scope>NUCLEOTIDE SEQUENCE [LARGE SCALE GENOMIC DNA]</scope>
    <source>
        <strain evidence="1 2">NCTC503</strain>
    </source>
</reference>
<accession>A0A4U9RQ32</accession>
<sequence length="74" mass="8997">MFLENRYEKIIEIICSARGVKKEELLEILDEEECRNLLFLMLKKYNCMDEEKLSKELKINNIKKKAERQKNNFL</sequence>
<dbReference type="RefSeq" id="WP_138210823.1">
    <property type="nucleotide sequence ID" value="NZ_LR590481.1"/>
</dbReference>
<evidence type="ECO:0000313" key="1">
    <source>
        <dbReference type="EMBL" id="VTQ94209.1"/>
    </source>
</evidence>
<dbReference type="AlphaFoldDB" id="A0A4U9RQ32"/>
<name>A0A4U9RQ32_HATHI</name>
<dbReference type="GO" id="GO:0004751">
    <property type="term" value="F:ribose-5-phosphate isomerase activity"/>
    <property type="evidence" value="ECO:0007669"/>
    <property type="project" value="UniProtKB-EC"/>
</dbReference>
<dbReference type="OrthoDB" id="1930532at2"/>